<dbReference type="SUPFAM" id="SSF56784">
    <property type="entry name" value="HAD-like"/>
    <property type="match status" value="1"/>
</dbReference>
<gene>
    <name evidence="1 2" type="ORF">BBOV_II003420</name>
</gene>
<dbReference type="InterPro" id="IPR023214">
    <property type="entry name" value="HAD_sf"/>
</dbReference>
<dbReference type="Gene3D" id="3.40.50.1000">
    <property type="entry name" value="HAD superfamily/HAD-like"/>
    <property type="match status" value="1"/>
</dbReference>
<dbReference type="VEuPathDB" id="PiroplasmaDB:BBOV_II003420"/>
<accession>A7ATN6</accession>
<dbReference type="eggNOG" id="ENOG502SDR4">
    <property type="taxonomic scope" value="Eukaryota"/>
</dbReference>
<evidence type="ECO:0000313" key="3">
    <source>
        <dbReference type="Proteomes" id="UP000002173"/>
    </source>
</evidence>
<protein>
    <submittedName>
        <fullName evidence="2">p36 protein</fullName>
    </submittedName>
</protein>
<reference evidence="2 3" key="1">
    <citation type="journal article" date="2007" name="PLoS Pathog.">
        <title>Genome sequence of Babesia bovis and comparative analysis of apicomplexan hemoprotozoa.</title>
        <authorList>
            <person name="Brayton K.A."/>
            <person name="Lau A.O.T."/>
            <person name="Herndon D.R."/>
            <person name="Hannick L."/>
            <person name="Kappmeyer L.S."/>
            <person name="Berens S.J."/>
            <person name="Bidwell S.L."/>
            <person name="Brown W.C."/>
            <person name="Crabtree J."/>
            <person name="Fadrosh D."/>
            <person name="Feldblum T."/>
            <person name="Forberger H.A."/>
            <person name="Haas B.J."/>
            <person name="Howell J.M."/>
            <person name="Khouri H."/>
            <person name="Koo H."/>
            <person name="Mann D.J."/>
            <person name="Norimine J."/>
            <person name="Paulsen I.T."/>
            <person name="Radune D."/>
            <person name="Ren Q."/>
            <person name="Smith R.K. Jr."/>
            <person name="Suarez C.E."/>
            <person name="White O."/>
            <person name="Wortman J.R."/>
            <person name="Knowles D.P. Jr."/>
            <person name="McElwain T.F."/>
            <person name="Nene V.M."/>
        </authorList>
    </citation>
    <scope>NUCLEOTIDE SEQUENCE [LARGE SCALE GENOMIC DNA]</scope>
    <source>
        <strain evidence="2">T2Bo</strain>
    </source>
</reference>
<dbReference type="KEGG" id="bbo:BBOV_II003420"/>
<keyword evidence="3" id="KW-1185">Reference proteome</keyword>
<evidence type="ECO:0000313" key="2">
    <source>
        <dbReference type="EMBL" id="EDO06297.1"/>
    </source>
</evidence>
<reference evidence="1" key="3">
    <citation type="journal article" date="2014" name="BMC Genomics">
        <title>The Babesia bovis gene and promoter model: an update from full-length EST analysis.</title>
        <authorList>
            <person name="Yamagishi J."/>
            <person name="Wakaguri H."/>
            <person name="Yokoyama N."/>
            <person name="Yamashita R."/>
            <person name="Suzuki Y."/>
            <person name="Xuan X."/>
            <person name="Igarashi I."/>
        </authorList>
    </citation>
    <scope>NUCLEOTIDE SEQUENCE</scope>
    <source>
        <strain evidence="1">Texas</strain>
    </source>
</reference>
<evidence type="ECO:0000313" key="1">
    <source>
        <dbReference type="EMBL" id="BAN65332.1"/>
    </source>
</evidence>
<dbReference type="RefSeq" id="XP_001609865.1">
    <property type="nucleotide sequence ID" value="XM_001609815.1"/>
</dbReference>
<dbReference type="AlphaFoldDB" id="A7ATN6"/>
<name>A7ATN6_BABBO</name>
<organism evidence="2 3">
    <name type="scientific">Babesia bovis</name>
    <dbReference type="NCBI Taxonomy" id="5865"/>
    <lineage>
        <taxon>Eukaryota</taxon>
        <taxon>Sar</taxon>
        <taxon>Alveolata</taxon>
        <taxon>Apicomplexa</taxon>
        <taxon>Aconoidasida</taxon>
        <taxon>Piroplasmida</taxon>
        <taxon>Babesiidae</taxon>
        <taxon>Babesia</taxon>
    </lineage>
</organism>
<dbReference type="InterPro" id="IPR036412">
    <property type="entry name" value="HAD-like_sf"/>
</dbReference>
<dbReference type="OMA" id="VTNHFKI"/>
<dbReference type="EMBL" id="AAXT01000003">
    <property type="protein sequence ID" value="EDO06297.1"/>
    <property type="molecule type" value="Genomic_DNA"/>
</dbReference>
<reference evidence="2" key="2">
    <citation type="submission" date="2007-08" db="EMBL/GenBank/DDBJ databases">
        <authorList>
            <person name="Nene V."/>
        </authorList>
    </citation>
    <scope>NUCLEOTIDE SEQUENCE</scope>
    <source>
        <strain evidence="2">T2Bo</strain>
    </source>
</reference>
<reference evidence="3" key="4">
    <citation type="journal article" date="2020" name="Data Brief">
        <title>Transcriptome dataset of Babesia bovis life stages within vertebrate and invertebrate hosts.</title>
        <authorList>
            <person name="Ueti M.W."/>
            <person name="Johnson W.C."/>
            <person name="Kappmeyer L.S."/>
            <person name="Herndon D.R."/>
            <person name="Mousel M.R."/>
            <person name="Reif K.E."/>
            <person name="Taus N.S."/>
            <person name="Ifeonu O.O."/>
            <person name="Silva J.C."/>
            <person name="Suarez C.E."/>
            <person name="Brayton K.A."/>
        </authorList>
    </citation>
    <scope>NUCLEOTIDE SEQUENCE [LARGE SCALE GENOMIC DNA]</scope>
</reference>
<proteinExistence type="evidence at transcript level"/>
<dbReference type="GeneID" id="5478094"/>
<dbReference type="EMBL" id="AK441538">
    <property type="protein sequence ID" value="BAN65332.1"/>
    <property type="molecule type" value="mRNA"/>
</dbReference>
<reference evidence="3" key="5">
    <citation type="journal article" date="2021" name="Int. J. Parasitol.">
        <title>Comparative analysis of gene expression between Babesia bovis blood stages and kinetes allowed by improved genome annotation.</title>
        <authorList>
            <person name="Ueti M.W."/>
            <person name="Johnson W.C."/>
            <person name="Kappmeyer L.S."/>
            <person name="Herndon D.R."/>
            <person name="Mousel M.R."/>
            <person name="Reif K.E."/>
            <person name="Taus N.S."/>
            <person name="Ifeonu O.O."/>
            <person name="Silva J.C."/>
            <person name="Suarez C.E."/>
            <person name="Brayton K.A."/>
        </authorList>
    </citation>
    <scope>NUCLEOTIDE SEQUENCE [LARGE SCALE GENOMIC DNA]</scope>
</reference>
<dbReference type="Proteomes" id="UP000002173">
    <property type="component" value="Unassembled WGS sequence"/>
</dbReference>
<sequence length="212" mass="23889">MSNVEKFHEAMRQYIETKEFHKISPHDAADVFVKLLEGHGIKVIASDFDSTMIAKHSGGFCDPKEDIDVLSSVTAHFKAVGERLKKSNIKLVVVTFSDDSHVKNHPVYISGARMVKKALEHSNCAANIEKVYDFYPRFWSEPSQYTQLGLAAPMPRHKEYHLNQVCHDFNVQMSEIVLIDDDIHNCKNAKKIGAAVLYVKGAGFDLTEVDLI</sequence>